<evidence type="ECO:0000313" key="1">
    <source>
        <dbReference type="EMBL" id="OBR66604.1"/>
    </source>
</evidence>
<keyword evidence="2" id="KW-1185">Reference proteome</keyword>
<evidence type="ECO:0008006" key="3">
    <source>
        <dbReference type="Google" id="ProtNLM"/>
    </source>
</evidence>
<dbReference type="SUPFAM" id="SSF54427">
    <property type="entry name" value="NTF2-like"/>
    <property type="match status" value="1"/>
</dbReference>
<dbReference type="AlphaFoldDB" id="A0A1A5YLW3"/>
<organism evidence="1 2">
    <name type="scientific">Paenibacillus oryzae</name>
    <dbReference type="NCBI Taxonomy" id="1844972"/>
    <lineage>
        <taxon>Bacteria</taxon>
        <taxon>Bacillati</taxon>
        <taxon>Bacillota</taxon>
        <taxon>Bacilli</taxon>
        <taxon>Bacillales</taxon>
        <taxon>Paenibacillaceae</taxon>
        <taxon>Paenibacillus</taxon>
    </lineage>
</organism>
<protein>
    <recommendedName>
        <fullName evidence="3">SnoaL-like domain-containing protein</fullName>
    </recommendedName>
</protein>
<dbReference type="RefSeq" id="WP_156739409.1">
    <property type="nucleotide sequence ID" value="NZ_LYPA01000045.1"/>
</dbReference>
<reference evidence="1 2" key="1">
    <citation type="submission" date="2016-05" db="EMBL/GenBank/DDBJ databases">
        <title>Paenibacillus oryzae. sp. nov., isolated from the rice root.</title>
        <authorList>
            <person name="Zhang J."/>
            <person name="Zhang X."/>
        </authorList>
    </citation>
    <scope>NUCLEOTIDE SEQUENCE [LARGE SCALE GENOMIC DNA]</scope>
    <source>
        <strain evidence="1 2">1DrF-4</strain>
    </source>
</reference>
<evidence type="ECO:0000313" key="2">
    <source>
        <dbReference type="Proteomes" id="UP000092024"/>
    </source>
</evidence>
<dbReference type="InterPro" id="IPR032710">
    <property type="entry name" value="NTF2-like_dom_sf"/>
</dbReference>
<dbReference type="OrthoDB" id="2381154at2"/>
<name>A0A1A5YLW3_9BACL</name>
<dbReference type="EMBL" id="LYPA01000045">
    <property type="protein sequence ID" value="OBR66604.1"/>
    <property type="molecule type" value="Genomic_DNA"/>
</dbReference>
<proteinExistence type="predicted"/>
<dbReference type="Proteomes" id="UP000092024">
    <property type="component" value="Unassembled WGS sequence"/>
</dbReference>
<comment type="caution">
    <text evidence="1">The sequence shown here is derived from an EMBL/GenBank/DDBJ whole genome shotgun (WGS) entry which is preliminary data.</text>
</comment>
<accession>A0A1A5YLW3</accession>
<sequence>MLIIVPDAKMVEKYVDFFNERNFDGIASLLAENAVFSFVTQSSKKFGRDTIMKASHSPSHYQRSDLKAVMINLWGKTAVAFFKTDALGISIALNEIATIETEDNSIVGIKGYYFCPELMEAASEILRVPRELTD</sequence>
<dbReference type="Gene3D" id="3.10.450.50">
    <property type="match status" value="1"/>
</dbReference>
<gene>
    <name evidence="1" type="ORF">A7K91_07045</name>
</gene>